<feature type="compositionally biased region" description="Polar residues" evidence="1">
    <location>
        <begin position="235"/>
        <end position="254"/>
    </location>
</feature>
<proteinExistence type="evidence at transcript level"/>
<dbReference type="EMBL" id="GFAC01000131">
    <property type="protein sequence ID" value="JAT99057.1"/>
    <property type="molecule type" value="mRNA"/>
</dbReference>
<evidence type="ECO:0000313" key="2">
    <source>
        <dbReference type="EMBL" id="JAT99057.1"/>
    </source>
</evidence>
<protein>
    <submittedName>
        <fullName evidence="2">Putative large his rich 1</fullName>
    </submittedName>
</protein>
<feature type="region of interest" description="Disordered" evidence="1">
    <location>
        <begin position="234"/>
        <end position="262"/>
    </location>
</feature>
<name>A0A1E1XI84_9ACAR</name>
<feature type="region of interest" description="Disordered" evidence="1">
    <location>
        <begin position="308"/>
        <end position="332"/>
    </location>
</feature>
<evidence type="ECO:0000256" key="1">
    <source>
        <dbReference type="SAM" id="MobiDB-lite"/>
    </source>
</evidence>
<feature type="region of interest" description="Disordered" evidence="1">
    <location>
        <begin position="12"/>
        <end position="36"/>
    </location>
</feature>
<sequence>FVVGVGSIPAPSARTYGSPHPMHQPHGQGSHHQNFVPGHVNPALLPGATVLANDGTSLTVLVCQAIKIPLAVIDAKQDALPVINSGPPASIGSSVIASSQQVFQNITTRVRTAVDRIVDPVVAALQNASLWLNRTSHDHTSHPHQHMPHPHQQQHLQHQHVPLVHVHPQHVQGIRSDSAHDHQMLRLIPDSGVPMTLVSVPVLVPAAEVGSGLEFFNLTAAVPVTSGPGLEKLTAQPSTTPSVEPSTAAVTSHPTEPVGTDDLSGRTFALPTTFATVVPDVTASATLPASTRPASEVPFLAVSDPAIDVTSPTPTESEPTTAAITSEPSTSEPEVLYTDTTMSAGTTLRL</sequence>
<reference evidence="2" key="1">
    <citation type="journal article" date="2017" name="Front. Cell. Infect. Microbiol.">
        <title>The Distinct Transcriptional Response of the Midgut of Amblyomma sculptum and Amblyomma aureolatum Ticks to Rickettsia rickettsii Correlates to Their Differences in Susceptibility to Infection.</title>
        <authorList>
            <person name="Martins L.A."/>
            <person name="Galletti M.F.B.M."/>
            <person name="Ribeiro J.M."/>
            <person name="Fujita A."/>
            <person name="Costa F.B."/>
            <person name="Labruna M.B."/>
            <person name="Daffre S."/>
            <person name="Fogaca A.C."/>
        </authorList>
    </citation>
    <scope>NUCLEOTIDE SEQUENCE</scope>
</reference>
<accession>A0A1E1XI84</accession>
<organism evidence="2">
    <name type="scientific">Amblyomma aureolatum</name>
    <dbReference type="NCBI Taxonomy" id="187763"/>
    <lineage>
        <taxon>Eukaryota</taxon>
        <taxon>Metazoa</taxon>
        <taxon>Ecdysozoa</taxon>
        <taxon>Arthropoda</taxon>
        <taxon>Chelicerata</taxon>
        <taxon>Arachnida</taxon>
        <taxon>Acari</taxon>
        <taxon>Parasitiformes</taxon>
        <taxon>Ixodida</taxon>
        <taxon>Ixodoidea</taxon>
        <taxon>Ixodidae</taxon>
        <taxon>Amblyomminae</taxon>
        <taxon>Amblyomma</taxon>
    </lineage>
</organism>
<feature type="compositionally biased region" description="Low complexity" evidence="1">
    <location>
        <begin position="310"/>
        <end position="327"/>
    </location>
</feature>
<feature type="non-terminal residue" evidence="2">
    <location>
        <position position="1"/>
    </location>
</feature>
<dbReference type="AlphaFoldDB" id="A0A1E1XI84"/>